<keyword evidence="1" id="KW-0812">Transmembrane</keyword>
<evidence type="ECO:0000313" key="3">
    <source>
        <dbReference type="EnsemblMetazoa" id="G29841.1:cds"/>
    </source>
</evidence>
<feature type="chain" id="PRO_5036477102" description="CUB domain-containing protein" evidence="2">
    <location>
        <begin position="25"/>
        <end position="300"/>
    </location>
</feature>
<keyword evidence="2" id="KW-0732">Signal</keyword>
<dbReference type="EnsemblMetazoa" id="G29841.1">
    <property type="protein sequence ID" value="G29841.1:cds"/>
    <property type="gene ID" value="G29841"/>
</dbReference>
<name>A0A8W8LSP9_MAGGI</name>
<reference evidence="3" key="1">
    <citation type="submission" date="2022-08" db="UniProtKB">
        <authorList>
            <consortium name="EnsemblMetazoa"/>
        </authorList>
    </citation>
    <scope>IDENTIFICATION</scope>
    <source>
        <strain evidence="3">05x7-T-G4-1.051#20</strain>
    </source>
</reference>
<evidence type="ECO:0000313" key="4">
    <source>
        <dbReference type="Proteomes" id="UP000005408"/>
    </source>
</evidence>
<dbReference type="Proteomes" id="UP000005408">
    <property type="component" value="Unassembled WGS sequence"/>
</dbReference>
<proteinExistence type="predicted"/>
<accession>A0A8W8LSP9</accession>
<evidence type="ECO:0008006" key="5">
    <source>
        <dbReference type="Google" id="ProtNLM"/>
    </source>
</evidence>
<feature type="signal peptide" evidence="2">
    <location>
        <begin position="1"/>
        <end position="24"/>
    </location>
</feature>
<keyword evidence="4" id="KW-1185">Reference proteome</keyword>
<dbReference type="OrthoDB" id="6155948at2759"/>
<keyword evidence="1" id="KW-1133">Transmembrane helix</keyword>
<evidence type="ECO:0000256" key="1">
    <source>
        <dbReference type="SAM" id="Phobius"/>
    </source>
</evidence>
<organism evidence="3 4">
    <name type="scientific">Magallana gigas</name>
    <name type="common">Pacific oyster</name>
    <name type="synonym">Crassostrea gigas</name>
    <dbReference type="NCBI Taxonomy" id="29159"/>
    <lineage>
        <taxon>Eukaryota</taxon>
        <taxon>Metazoa</taxon>
        <taxon>Spiralia</taxon>
        <taxon>Lophotrochozoa</taxon>
        <taxon>Mollusca</taxon>
        <taxon>Bivalvia</taxon>
        <taxon>Autobranchia</taxon>
        <taxon>Pteriomorphia</taxon>
        <taxon>Ostreida</taxon>
        <taxon>Ostreoidea</taxon>
        <taxon>Ostreidae</taxon>
        <taxon>Magallana</taxon>
    </lineage>
</organism>
<dbReference type="AlphaFoldDB" id="A0A8W8LSP9"/>
<protein>
    <recommendedName>
        <fullName evidence="5">CUB domain-containing protein</fullName>
    </recommendedName>
</protein>
<sequence length="300" mass="33055">MPITLSLSITILLLILSHVALVSGYGTTYEFGEDCSDLSKDVYENSEKYVEYHGKKVSLSCDYFKFRGEGDDILDEYSVCVTPLYFNDTDCAVEIDIKTSYSGVTKHRITCTENKRAKYCGPQDESLYIKFKTRFGRDSNEANFKLKITSKKEYDFLDTDDSVDYSALVGAIVGGVISGLVLITVCIALICWCVCKRKQSPGRVVNATQGYMVTVNPYVAHAAQTQQNTMATPSSISSPGVYPMTAYLQAGRLANQQTHGNSFSDAPPNYAAVTESSSSHVCDTIQESSIPPTYDEVVHK</sequence>
<evidence type="ECO:0000256" key="2">
    <source>
        <dbReference type="SAM" id="SignalP"/>
    </source>
</evidence>
<keyword evidence="1" id="KW-0472">Membrane</keyword>
<feature type="transmembrane region" description="Helical" evidence="1">
    <location>
        <begin position="167"/>
        <end position="195"/>
    </location>
</feature>